<sequence>MSSFRQYLQAKLNRRLIAISGFRTKDSTLFCLSIIPLDFQHTVGSIQFRSSNRNNPSQSSELKNNGHKASKQLPLNKRAMPREDTTLATANNISLMFVAGLLHLLISSATEGFLHSSSVIFTSAKCWRLLITAA</sequence>
<accession>A0AAV4XDH3</accession>
<evidence type="ECO:0000313" key="2">
    <source>
        <dbReference type="EMBL" id="GIY91834.1"/>
    </source>
</evidence>
<feature type="region of interest" description="Disordered" evidence="1">
    <location>
        <begin position="50"/>
        <end position="80"/>
    </location>
</feature>
<gene>
    <name evidence="2" type="ORF">CEXT_621561</name>
</gene>
<dbReference type="Proteomes" id="UP001054945">
    <property type="component" value="Unassembled WGS sequence"/>
</dbReference>
<organism evidence="2 3">
    <name type="scientific">Caerostris extrusa</name>
    <name type="common">Bark spider</name>
    <name type="synonym">Caerostris bankana</name>
    <dbReference type="NCBI Taxonomy" id="172846"/>
    <lineage>
        <taxon>Eukaryota</taxon>
        <taxon>Metazoa</taxon>
        <taxon>Ecdysozoa</taxon>
        <taxon>Arthropoda</taxon>
        <taxon>Chelicerata</taxon>
        <taxon>Arachnida</taxon>
        <taxon>Araneae</taxon>
        <taxon>Araneomorphae</taxon>
        <taxon>Entelegynae</taxon>
        <taxon>Araneoidea</taxon>
        <taxon>Araneidae</taxon>
        <taxon>Caerostris</taxon>
    </lineage>
</organism>
<name>A0AAV4XDH3_CAEEX</name>
<dbReference type="EMBL" id="BPLR01017462">
    <property type="protein sequence ID" value="GIY91834.1"/>
    <property type="molecule type" value="Genomic_DNA"/>
</dbReference>
<dbReference type="AlphaFoldDB" id="A0AAV4XDH3"/>
<evidence type="ECO:0000313" key="3">
    <source>
        <dbReference type="Proteomes" id="UP001054945"/>
    </source>
</evidence>
<comment type="caution">
    <text evidence="2">The sequence shown here is derived from an EMBL/GenBank/DDBJ whole genome shotgun (WGS) entry which is preliminary data.</text>
</comment>
<feature type="compositionally biased region" description="Low complexity" evidence="1">
    <location>
        <begin position="50"/>
        <end position="60"/>
    </location>
</feature>
<proteinExistence type="predicted"/>
<keyword evidence="3" id="KW-1185">Reference proteome</keyword>
<protein>
    <submittedName>
        <fullName evidence="2">Uncharacterized protein</fullName>
    </submittedName>
</protein>
<evidence type="ECO:0000256" key="1">
    <source>
        <dbReference type="SAM" id="MobiDB-lite"/>
    </source>
</evidence>
<reference evidence="2 3" key="1">
    <citation type="submission" date="2021-06" db="EMBL/GenBank/DDBJ databases">
        <title>Caerostris extrusa draft genome.</title>
        <authorList>
            <person name="Kono N."/>
            <person name="Arakawa K."/>
        </authorList>
    </citation>
    <scope>NUCLEOTIDE SEQUENCE [LARGE SCALE GENOMIC DNA]</scope>
</reference>